<dbReference type="RefSeq" id="WP_066199097.1">
    <property type="nucleotide sequence ID" value="NZ_JARMMB010000036.1"/>
</dbReference>
<name>A0A2N0ZC07_9BACI</name>
<accession>A0A2N0ZC07</accession>
<keyword evidence="2" id="KW-0808">Transferase</keyword>
<comment type="caution">
    <text evidence="2">The sequence shown here is derived from an EMBL/GenBank/DDBJ whole genome shotgun (WGS) entry which is preliminary data.</text>
</comment>
<dbReference type="PROSITE" id="PS51186">
    <property type="entry name" value="GNAT"/>
    <property type="match status" value="1"/>
</dbReference>
<dbReference type="SUPFAM" id="SSF55729">
    <property type="entry name" value="Acyl-CoA N-acyltransferases (Nat)"/>
    <property type="match status" value="1"/>
</dbReference>
<evidence type="ECO:0000313" key="2">
    <source>
        <dbReference type="EMBL" id="PKG27062.1"/>
    </source>
</evidence>
<reference evidence="2 3" key="1">
    <citation type="journal article" date="2010" name="Int. J. Syst. Evol. Microbiol.">
        <title>Bacillus horneckiae sp. nov., isolated from a spacecraft-assembly clean room.</title>
        <authorList>
            <person name="Vaishampayan P."/>
            <person name="Probst A."/>
            <person name="Krishnamurthi S."/>
            <person name="Ghosh S."/>
            <person name="Osman S."/>
            <person name="McDowall A."/>
            <person name="Ruckmani A."/>
            <person name="Mayilraj S."/>
            <person name="Venkateswaran K."/>
        </authorList>
    </citation>
    <scope>NUCLEOTIDE SEQUENCE [LARGE SCALE GENOMIC DNA]</scope>
    <source>
        <strain evidence="3">1PO1SC</strain>
    </source>
</reference>
<sequence>MFSYKVDKDISIEMFQQHHKEEFYSFIDENRSHLRQWLLWVDKRKSPDDMKPVIEAFIQKYAENNGFDAGIRCKGKLVGMIGLHAIDWKNRTTSIGYLLGEKIQGKGIITKTVSAALISYIFTELELNRIEIQCAASNYKSIAIPERLGFTKEGIQREGQWLYDHYEDIITYSMLRREWTCNNTNDEKNENLLQDK</sequence>
<evidence type="ECO:0000313" key="3">
    <source>
        <dbReference type="Proteomes" id="UP000233343"/>
    </source>
</evidence>
<dbReference type="Proteomes" id="UP000233343">
    <property type="component" value="Unassembled WGS sequence"/>
</dbReference>
<dbReference type="InterPro" id="IPR051908">
    <property type="entry name" value="Ribosomal_N-acetyltransferase"/>
</dbReference>
<dbReference type="Gene3D" id="3.40.630.30">
    <property type="match status" value="1"/>
</dbReference>
<proteinExistence type="predicted"/>
<dbReference type="AlphaFoldDB" id="A0A2N0ZC07"/>
<evidence type="ECO:0000259" key="1">
    <source>
        <dbReference type="PROSITE" id="PS51186"/>
    </source>
</evidence>
<gene>
    <name evidence="2" type="ORF">CWS20_20530</name>
</gene>
<dbReference type="GO" id="GO:0005737">
    <property type="term" value="C:cytoplasm"/>
    <property type="evidence" value="ECO:0007669"/>
    <property type="project" value="TreeGrafter"/>
</dbReference>
<dbReference type="Pfam" id="PF13302">
    <property type="entry name" value="Acetyltransf_3"/>
    <property type="match status" value="1"/>
</dbReference>
<dbReference type="GO" id="GO:0008999">
    <property type="term" value="F:protein-N-terminal-alanine acetyltransferase activity"/>
    <property type="evidence" value="ECO:0007669"/>
    <property type="project" value="TreeGrafter"/>
</dbReference>
<dbReference type="InterPro" id="IPR000182">
    <property type="entry name" value="GNAT_dom"/>
</dbReference>
<organism evidence="2 3">
    <name type="scientific">Cytobacillus horneckiae</name>
    <dbReference type="NCBI Taxonomy" id="549687"/>
    <lineage>
        <taxon>Bacteria</taxon>
        <taxon>Bacillati</taxon>
        <taxon>Bacillota</taxon>
        <taxon>Bacilli</taxon>
        <taxon>Bacillales</taxon>
        <taxon>Bacillaceae</taxon>
        <taxon>Cytobacillus</taxon>
    </lineage>
</organism>
<dbReference type="PANTHER" id="PTHR43441">
    <property type="entry name" value="RIBOSOMAL-PROTEIN-SERINE ACETYLTRANSFERASE"/>
    <property type="match status" value="1"/>
</dbReference>
<dbReference type="EMBL" id="PISD01000050">
    <property type="protein sequence ID" value="PKG27062.1"/>
    <property type="molecule type" value="Genomic_DNA"/>
</dbReference>
<dbReference type="GO" id="GO:1990189">
    <property type="term" value="F:protein N-terminal-serine acetyltransferase activity"/>
    <property type="evidence" value="ECO:0007669"/>
    <property type="project" value="TreeGrafter"/>
</dbReference>
<dbReference type="PANTHER" id="PTHR43441:SF12">
    <property type="entry name" value="RIBOSOMAL N-ACETYLTRANSFERASE YDAF-RELATED"/>
    <property type="match status" value="1"/>
</dbReference>
<feature type="domain" description="N-acetyltransferase" evidence="1">
    <location>
        <begin position="21"/>
        <end position="173"/>
    </location>
</feature>
<keyword evidence="3" id="KW-1185">Reference proteome</keyword>
<protein>
    <submittedName>
        <fullName evidence="2">N-acetyltransferase</fullName>
    </submittedName>
</protein>
<dbReference type="InterPro" id="IPR016181">
    <property type="entry name" value="Acyl_CoA_acyltransferase"/>
</dbReference>